<dbReference type="InterPro" id="IPR050482">
    <property type="entry name" value="Sensor_HK_TwoCompSys"/>
</dbReference>
<dbReference type="InterPro" id="IPR003594">
    <property type="entry name" value="HATPase_dom"/>
</dbReference>
<dbReference type="GO" id="GO:0046983">
    <property type="term" value="F:protein dimerization activity"/>
    <property type="evidence" value="ECO:0007669"/>
    <property type="project" value="InterPro"/>
</dbReference>
<dbReference type="PANTHER" id="PTHR24421:SF58">
    <property type="entry name" value="SIGNAL TRANSDUCTION HISTIDINE-PROTEIN KINASE_PHOSPHATASE UHPB"/>
    <property type="match status" value="1"/>
</dbReference>
<dbReference type="EMBL" id="MSIF01000025">
    <property type="protein sequence ID" value="OLF05896.1"/>
    <property type="molecule type" value="Genomic_DNA"/>
</dbReference>
<dbReference type="Pfam" id="PF07730">
    <property type="entry name" value="HisKA_3"/>
    <property type="match status" value="1"/>
</dbReference>
<evidence type="ECO:0000256" key="2">
    <source>
        <dbReference type="ARBA" id="ARBA00022777"/>
    </source>
</evidence>
<evidence type="ECO:0000313" key="7">
    <source>
        <dbReference type="EMBL" id="OLF05896.1"/>
    </source>
</evidence>
<dbReference type="GO" id="GO:0016020">
    <property type="term" value="C:membrane"/>
    <property type="evidence" value="ECO:0007669"/>
    <property type="project" value="InterPro"/>
</dbReference>
<evidence type="ECO:0000256" key="4">
    <source>
        <dbReference type="SAM" id="MobiDB-lite"/>
    </source>
</evidence>
<dbReference type="Gene3D" id="3.30.565.10">
    <property type="entry name" value="Histidine kinase-like ATPase, C-terminal domain"/>
    <property type="match status" value="1"/>
</dbReference>
<proteinExistence type="predicted"/>
<evidence type="ECO:0000256" key="3">
    <source>
        <dbReference type="ARBA" id="ARBA00023012"/>
    </source>
</evidence>
<dbReference type="AlphaFoldDB" id="A0A7Z1AV37"/>
<evidence type="ECO:0000313" key="8">
    <source>
        <dbReference type="Proteomes" id="UP000185696"/>
    </source>
</evidence>
<dbReference type="GO" id="GO:0000155">
    <property type="term" value="F:phosphorelay sensor kinase activity"/>
    <property type="evidence" value="ECO:0007669"/>
    <property type="project" value="InterPro"/>
</dbReference>
<evidence type="ECO:0000259" key="6">
    <source>
        <dbReference type="Pfam" id="PF07730"/>
    </source>
</evidence>
<evidence type="ECO:0000256" key="1">
    <source>
        <dbReference type="ARBA" id="ARBA00022679"/>
    </source>
</evidence>
<keyword evidence="2" id="KW-0418">Kinase</keyword>
<protein>
    <recommendedName>
        <fullName evidence="9">Histidine kinase</fullName>
    </recommendedName>
</protein>
<dbReference type="Gene3D" id="1.20.5.1930">
    <property type="match status" value="1"/>
</dbReference>
<comment type="caution">
    <text evidence="7">The sequence shown here is derived from an EMBL/GenBank/DDBJ whole genome shotgun (WGS) entry which is preliminary data.</text>
</comment>
<gene>
    <name evidence="7" type="ORF">BLA60_34520</name>
</gene>
<feature type="domain" description="Histidine kinase/HSP90-like ATPase" evidence="5">
    <location>
        <begin position="145"/>
        <end position="228"/>
    </location>
</feature>
<keyword evidence="3" id="KW-0902">Two-component regulatory system</keyword>
<dbReference type="Proteomes" id="UP000185696">
    <property type="component" value="Unassembled WGS sequence"/>
</dbReference>
<accession>A0A7Z1AV37</accession>
<feature type="domain" description="Signal transduction histidine kinase subgroup 3 dimerisation and phosphoacceptor" evidence="6">
    <location>
        <begin position="33"/>
        <end position="96"/>
    </location>
</feature>
<dbReference type="SUPFAM" id="SSF55874">
    <property type="entry name" value="ATPase domain of HSP90 chaperone/DNA topoisomerase II/histidine kinase"/>
    <property type="match status" value="1"/>
</dbReference>
<organism evidence="7 8">
    <name type="scientific">Actinophytocola xinjiangensis</name>
    <dbReference type="NCBI Taxonomy" id="485602"/>
    <lineage>
        <taxon>Bacteria</taxon>
        <taxon>Bacillati</taxon>
        <taxon>Actinomycetota</taxon>
        <taxon>Actinomycetes</taxon>
        <taxon>Pseudonocardiales</taxon>
        <taxon>Pseudonocardiaceae</taxon>
    </lineage>
</organism>
<evidence type="ECO:0000259" key="5">
    <source>
        <dbReference type="Pfam" id="PF02518"/>
    </source>
</evidence>
<keyword evidence="8" id="KW-1185">Reference proteome</keyword>
<dbReference type="CDD" id="cd16917">
    <property type="entry name" value="HATPase_UhpB-NarQ-NarX-like"/>
    <property type="match status" value="1"/>
</dbReference>
<dbReference type="InterPro" id="IPR011712">
    <property type="entry name" value="Sig_transdc_His_kin_sub3_dim/P"/>
</dbReference>
<name>A0A7Z1AV37_9PSEU</name>
<sequence>MENRKQRHARKALAGLPTECRTGDCEHYREIVRLRRNLHDGLGPGLAGIMMRADVLTELLTANQGAAEQMLHELRREAASFMAEFRRMLADQSPAELDGHRFDDALRALAARMSRASGNTLLVTAEVDPDAVEVDRAARVAAFWIAKEALTNVVKHARAGTCVIRVWVEDGLRLEITDDGVGGAGLSRPGVGLRSMGSRAAELGGWCDVTENGRHGRPGITVSAHLPAPSPAEESYCDSTD</sequence>
<dbReference type="InterPro" id="IPR036890">
    <property type="entry name" value="HATPase_C_sf"/>
</dbReference>
<dbReference type="Pfam" id="PF02518">
    <property type="entry name" value="HATPase_c"/>
    <property type="match status" value="1"/>
</dbReference>
<dbReference type="PANTHER" id="PTHR24421">
    <property type="entry name" value="NITRATE/NITRITE SENSOR PROTEIN NARX-RELATED"/>
    <property type="match status" value="1"/>
</dbReference>
<evidence type="ECO:0008006" key="9">
    <source>
        <dbReference type="Google" id="ProtNLM"/>
    </source>
</evidence>
<feature type="region of interest" description="Disordered" evidence="4">
    <location>
        <begin position="220"/>
        <end position="241"/>
    </location>
</feature>
<keyword evidence="1" id="KW-0808">Transferase</keyword>
<reference evidence="7 8" key="1">
    <citation type="submission" date="2016-12" db="EMBL/GenBank/DDBJ databases">
        <title>The draft genome sequence of Actinophytocola xinjiangensis.</title>
        <authorList>
            <person name="Wang W."/>
            <person name="Yuan L."/>
        </authorList>
    </citation>
    <scope>NUCLEOTIDE SEQUENCE [LARGE SCALE GENOMIC DNA]</scope>
    <source>
        <strain evidence="7 8">CGMCC 4.4663</strain>
    </source>
</reference>